<protein>
    <recommendedName>
        <fullName evidence="4">Thioredoxin</fullName>
    </recommendedName>
</protein>
<gene>
    <name evidence="2" type="ORF">KTH89_20035</name>
</gene>
<dbReference type="EMBL" id="JAHQCW010000043">
    <property type="protein sequence ID" value="MBU9738835.1"/>
    <property type="molecule type" value="Genomic_DNA"/>
</dbReference>
<reference evidence="2" key="1">
    <citation type="submission" date="2021-06" db="EMBL/GenBank/DDBJ databases">
        <title>Description of novel taxa of the family Lachnospiraceae.</title>
        <authorList>
            <person name="Chaplin A.V."/>
            <person name="Sokolova S.R."/>
            <person name="Pikina A.P."/>
            <person name="Korzhanova M."/>
            <person name="Belova V."/>
            <person name="Korostin D."/>
            <person name="Efimov B.A."/>
        </authorList>
    </citation>
    <scope>NUCLEOTIDE SEQUENCE</scope>
    <source>
        <strain evidence="2">ASD5720</strain>
    </source>
</reference>
<evidence type="ECO:0000313" key="3">
    <source>
        <dbReference type="Proteomes" id="UP000712157"/>
    </source>
</evidence>
<proteinExistence type="predicted"/>
<feature type="transmembrane region" description="Helical" evidence="1">
    <location>
        <begin position="9"/>
        <end position="27"/>
    </location>
</feature>
<sequence length="49" mass="5293">MSAQWKKRLPGLCMLAVGIAFICLGILREENLVVFKKAAAICLECIGIG</sequence>
<dbReference type="Proteomes" id="UP000712157">
    <property type="component" value="Unassembled WGS sequence"/>
</dbReference>
<evidence type="ECO:0008006" key="4">
    <source>
        <dbReference type="Google" id="ProtNLM"/>
    </source>
</evidence>
<comment type="caution">
    <text evidence="2">The sequence shown here is derived from an EMBL/GenBank/DDBJ whole genome shotgun (WGS) entry which is preliminary data.</text>
</comment>
<dbReference type="InterPro" id="IPR047708">
    <property type="entry name" value="CD1871A-like"/>
</dbReference>
<evidence type="ECO:0000313" key="2">
    <source>
        <dbReference type="EMBL" id="MBU9738835.1"/>
    </source>
</evidence>
<keyword evidence="3" id="KW-1185">Reference proteome</keyword>
<dbReference type="AlphaFoldDB" id="A0A949K4M6"/>
<accession>A0A949K4M6</accession>
<evidence type="ECO:0000256" key="1">
    <source>
        <dbReference type="SAM" id="Phobius"/>
    </source>
</evidence>
<keyword evidence="1" id="KW-0812">Transmembrane</keyword>
<name>A0A949K4M6_9FIRM</name>
<dbReference type="NCBIfam" id="NF040920">
    <property type="entry name" value="CD1871A_fam"/>
    <property type="match status" value="1"/>
</dbReference>
<keyword evidence="1" id="KW-1133">Transmembrane helix</keyword>
<organism evidence="2 3">
    <name type="scientific">Diplocloster agilis</name>
    <dbReference type="NCBI Taxonomy" id="2850323"/>
    <lineage>
        <taxon>Bacteria</taxon>
        <taxon>Bacillati</taxon>
        <taxon>Bacillota</taxon>
        <taxon>Clostridia</taxon>
        <taxon>Lachnospirales</taxon>
        <taxon>Lachnospiraceae</taxon>
        <taxon>Diplocloster</taxon>
    </lineage>
</organism>
<dbReference type="RefSeq" id="WP_238722868.1">
    <property type="nucleotide sequence ID" value="NZ_JAHQCW010000043.1"/>
</dbReference>
<keyword evidence="1" id="KW-0472">Membrane</keyword>